<name>A0A6G1K4S0_9PLEO</name>
<dbReference type="InterPro" id="IPR036864">
    <property type="entry name" value="Zn2-C6_fun-type_DNA-bd_sf"/>
</dbReference>
<sequence length="793" mass="89016">MPSDDARKRKACQACTRAKAKCSPFGDRLDLCYRCQRLNKECVFDESARKRGPKTRSRVKQLEQRVESLIGFLGTNGHSTSVQQLDSTTFTPESTTRSTILGQALYPYVPTDHGEDSTGDFTTPSETPDDHSSRYGKSAAFDPIEAGIIDEECATDLLNRFRDESASCFPFVLISRSDTVATLRRHRSFLFLAIMTIMTFETPMKQQQLAEEFKGQIASQIIGHSMKSLEILQGLLVYAAWYHFFYQSKNQQLAITLQLCVAMAQDLNLTKGSKEKEKEKERTRNHPLPGVPIEALEESTAEKRAFLGTYFLTAAFSQAFRKGKTMGHTKYMTQCCKTLAERQEEPTDVLISPLIRLSEMMGRINDHFSYDDIDGAEIKGDMVLEMSMRGFRSELDCIKSGIPPVIQQNRTLKLYICLLDMWIHECCLHSSLWTPYPDGVNSSSPTSRTNTLAHALQAMKTYLNTLLDTPQSALYHLSFPCWSGWFYAVILACKLVFLSYDEDSGHTSLDAARDGLNQLLPDHFKPVMGTHSLSLQQKPQLGHWDPVTMAKDIGILHLFARFMHKMEFTLPPSEDDWKDETVVKDPLFNVTCLQNCLLHGFNKKMKEYTAISTAVSGNSTANTSSNANADADPDVHTNGFSTSTSTNGIRDVPSTAQYMQSRTHDPTPNHAHAHAHDHDHHDHHNNHNNHDTYQRHPGVPSNNQSEKPTAFLLDQMHKHAVPGMELLHFNSLNFDSVEFDDSGVVQAVTATRDVEMLGHDGGGGGGGDGNARMSGYDDWTWEGMMHDFRMPDM</sequence>
<evidence type="ECO:0000256" key="3">
    <source>
        <dbReference type="ARBA" id="ARBA00023125"/>
    </source>
</evidence>
<organism evidence="8 9">
    <name type="scientific">Pleomassaria siparia CBS 279.74</name>
    <dbReference type="NCBI Taxonomy" id="1314801"/>
    <lineage>
        <taxon>Eukaryota</taxon>
        <taxon>Fungi</taxon>
        <taxon>Dikarya</taxon>
        <taxon>Ascomycota</taxon>
        <taxon>Pezizomycotina</taxon>
        <taxon>Dothideomycetes</taxon>
        <taxon>Pleosporomycetidae</taxon>
        <taxon>Pleosporales</taxon>
        <taxon>Pleomassariaceae</taxon>
        <taxon>Pleomassaria</taxon>
    </lineage>
</organism>
<dbReference type="PROSITE" id="PS50048">
    <property type="entry name" value="ZN2_CY6_FUNGAL_2"/>
    <property type="match status" value="1"/>
</dbReference>
<accession>A0A6G1K4S0</accession>
<feature type="compositionally biased region" description="Low complexity" evidence="6">
    <location>
        <begin position="617"/>
        <end position="630"/>
    </location>
</feature>
<dbReference type="GO" id="GO:0000976">
    <property type="term" value="F:transcription cis-regulatory region binding"/>
    <property type="evidence" value="ECO:0007669"/>
    <property type="project" value="TreeGrafter"/>
</dbReference>
<keyword evidence="9" id="KW-1185">Reference proteome</keyword>
<feature type="domain" description="Zn(2)-C6 fungal-type" evidence="7">
    <location>
        <begin position="11"/>
        <end position="44"/>
    </location>
</feature>
<dbReference type="PROSITE" id="PS00463">
    <property type="entry name" value="ZN2_CY6_FUNGAL_1"/>
    <property type="match status" value="1"/>
</dbReference>
<evidence type="ECO:0000259" key="7">
    <source>
        <dbReference type="PROSITE" id="PS50048"/>
    </source>
</evidence>
<evidence type="ECO:0000256" key="1">
    <source>
        <dbReference type="ARBA" id="ARBA00004123"/>
    </source>
</evidence>
<keyword evidence="4" id="KW-0804">Transcription</keyword>
<dbReference type="OrthoDB" id="5226580at2759"/>
<protein>
    <recommendedName>
        <fullName evidence="7">Zn(2)-C6 fungal-type domain-containing protein</fullName>
    </recommendedName>
</protein>
<dbReference type="SUPFAM" id="SSF57701">
    <property type="entry name" value="Zn2/Cys6 DNA-binding domain"/>
    <property type="match status" value="1"/>
</dbReference>
<comment type="subcellular location">
    <subcellularLocation>
        <location evidence="1">Nucleus</location>
    </subcellularLocation>
</comment>
<dbReference type="AlphaFoldDB" id="A0A6G1K4S0"/>
<evidence type="ECO:0000313" key="8">
    <source>
        <dbReference type="EMBL" id="KAF2707864.1"/>
    </source>
</evidence>
<dbReference type="InterPro" id="IPR001138">
    <property type="entry name" value="Zn2Cys6_DnaBD"/>
</dbReference>
<dbReference type="Gene3D" id="4.10.240.10">
    <property type="entry name" value="Zn(2)-C6 fungal-type DNA-binding domain"/>
    <property type="match status" value="1"/>
</dbReference>
<dbReference type="GO" id="GO:0008270">
    <property type="term" value="F:zinc ion binding"/>
    <property type="evidence" value="ECO:0007669"/>
    <property type="project" value="InterPro"/>
</dbReference>
<dbReference type="GO" id="GO:0005634">
    <property type="term" value="C:nucleus"/>
    <property type="evidence" value="ECO:0007669"/>
    <property type="project" value="UniProtKB-SubCell"/>
</dbReference>
<evidence type="ECO:0000256" key="6">
    <source>
        <dbReference type="SAM" id="MobiDB-lite"/>
    </source>
</evidence>
<evidence type="ECO:0000256" key="5">
    <source>
        <dbReference type="ARBA" id="ARBA00023242"/>
    </source>
</evidence>
<dbReference type="PANTHER" id="PTHR31845">
    <property type="entry name" value="FINGER DOMAIN PROTEIN, PUTATIVE-RELATED"/>
    <property type="match status" value="1"/>
</dbReference>
<evidence type="ECO:0000313" key="9">
    <source>
        <dbReference type="Proteomes" id="UP000799428"/>
    </source>
</evidence>
<dbReference type="InterPro" id="IPR051089">
    <property type="entry name" value="prtT"/>
</dbReference>
<dbReference type="Proteomes" id="UP000799428">
    <property type="component" value="Unassembled WGS sequence"/>
</dbReference>
<evidence type="ECO:0000256" key="2">
    <source>
        <dbReference type="ARBA" id="ARBA00023015"/>
    </source>
</evidence>
<evidence type="ECO:0000256" key="4">
    <source>
        <dbReference type="ARBA" id="ARBA00023163"/>
    </source>
</evidence>
<gene>
    <name evidence="8" type="ORF">K504DRAFT_458347</name>
</gene>
<dbReference type="CDD" id="cd00067">
    <property type="entry name" value="GAL4"/>
    <property type="match status" value="1"/>
</dbReference>
<feature type="region of interest" description="Disordered" evidence="6">
    <location>
        <begin position="112"/>
        <end position="135"/>
    </location>
</feature>
<keyword evidence="3" id="KW-0238">DNA-binding</keyword>
<dbReference type="SMART" id="SM00066">
    <property type="entry name" value="GAL4"/>
    <property type="match status" value="1"/>
</dbReference>
<dbReference type="EMBL" id="MU005773">
    <property type="protein sequence ID" value="KAF2707864.1"/>
    <property type="molecule type" value="Genomic_DNA"/>
</dbReference>
<dbReference type="GO" id="GO:0000981">
    <property type="term" value="F:DNA-binding transcription factor activity, RNA polymerase II-specific"/>
    <property type="evidence" value="ECO:0007669"/>
    <property type="project" value="InterPro"/>
</dbReference>
<dbReference type="CDD" id="cd12148">
    <property type="entry name" value="fungal_TF_MHR"/>
    <property type="match status" value="1"/>
</dbReference>
<keyword evidence="2" id="KW-0805">Transcription regulation</keyword>
<feature type="region of interest" description="Disordered" evidence="6">
    <location>
        <begin position="617"/>
        <end position="706"/>
    </location>
</feature>
<dbReference type="PANTHER" id="PTHR31845:SF10">
    <property type="entry name" value="ZN(II)2CYS6 TRANSCRIPTION FACTOR (EUROFUNG)"/>
    <property type="match status" value="1"/>
</dbReference>
<proteinExistence type="predicted"/>
<reference evidence="8" key="1">
    <citation type="journal article" date="2020" name="Stud. Mycol.">
        <title>101 Dothideomycetes genomes: a test case for predicting lifestyles and emergence of pathogens.</title>
        <authorList>
            <person name="Haridas S."/>
            <person name="Albert R."/>
            <person name="Binder M."/>
            <person name="Bloem J."/>
            <person name="Labutti K."/>
            <person name="Salamov A."/>
            <person name="Andreopoulos B."/>
            <person name="Baker S."/>
            <person name="Barry K."/>
            <person name="Bills G."/>
            <person name="Bluhm B."/>
            <person name="Cannon C."/>
            <person name="Castanera R."/>
            <person name="Culley D."/>
            <person name="Daum C."/>
            <person name="Ezra D."/>
            <person name="Gonzalez J."/>
            <person name="Henrissat B."/>
            <person name="Kuo A."/>
            <person name="Liang C."/>
            <person name="Lipzen A."/>
            <person name="Lutzoni F."/>
            <person name="Magnuson J."/>
            <person name="Mondo S."/>
            <person name="Nolan M."/>
            <person name="Ohm R."/>
            <person name="Pangilinan J."/>
            <person name="Park H.-J."/>
            <person name="Ramirez L."/>
            <person name="Alfaro M."/>
            <person name="Sun H."/>
            <person name="Tritt A."/>
            <person name="Yoshinaga Y."/>
            <person name="Zwiers L.-H."/>
            <person name="Turgeon B."/>
            <person name="Goodwin S."/>
            <person name="Spatafora J."/>
            <person name="Crous P."/>
            <person name="Grigoriev I."/>
        </authorList>
    </citation>
    <scope>NUCLEOTIDE SEQUENCE</scope>
    <source>
        <strain evidence="8">CBS 279.74</strain>
    </source>
</reference>
<keyword evidence="5" id="KW-0539">Nucleus</keyword>